<protein>
    <recommendedName>
        <fullName evidence="5">FAD-binding domain-containing protein</fullName>
    </recommendedName>
</protein>
<dbReference type="PANTHER" id="PTHR46972:SF1">
    <property type="entry name" value="FAD DEPENDENT OXIDOREDUCTASE DOMAIN-CONTAINING PROTEIN"/>
    <property type="match status" value="1"/>
</dbReference>
<dbReference type="EMBL" id="CP086355">
    <property type="protein sequence ID" value="UNI16594.1"/>
    <property type="molecule type" value="Genomic_DNA"/>
</dbReference>
<evidence type="ECO:0000259" key="5">
    <source>
        <dbReference type="Pfam" id="PF01494"/>
    </source>
</evidence>
<dbReference type="InterPro" id="IPR002938">
    <property type="entry name" value="FAD-bd"/>
</dbReference>
<keyword evidence="4" id="KW-0503">Monooxygenase</keyword>
<dbReference type="Gene3D" id="3.50.50.60">
    <property type="entry name" value="FAD/NAD(P)-binding domain"/>
    <property type="match status" value="1"/>
</dbReference>
<organism evidence="6 7">
    <name type="scientific">Purpureocillium takamizusanense</name>
    <dbReference type="NCBI Taxonomy" id="2060973"/>
    <lineage>
        <taxon>Eukaryota</taxon>
        <taxon>Fungi</taxon>
        <taxon>Dikarya</taxon>
        <taxon>Ascomycota</taxon>
        <taxon>Pezizomycotina</taxon>
        <taxon>Sordariomycetes</taxon>
        <taxon>Hypocreomycetidae</taxon>
        <taxon>Hypocreales</taxon>
        <taxon>Ophiocordycipitaceae</taxon>
        <taxon>Purpureocillium</taxon>
    </lineage>
</organism>
<dbReference type="SUPFAM" id="SSF51905">
    <property type="entry name" value="FAD/NAD(P)-binding domain"/>
    <property type="match status" value="1"/>
</dbReference>
<keyword evidence="1" id="KW-0285">Flavoprotein</keyword>
<dbReference type="Pfam" id="PF01494">
    <property type="entry name" value="FAD_binding_3"/>
    <property type="match status" value="2"/>
</dbReference>
<name>A0A9Q8V978_9HYPO</name>
<sequence>MASIAIVGGGPAGLCLGVLLHKQGIHFTIYELREPPSKDATAMPSGMLDLHEESGLAAIRACGLWDRFLPLTSDCAPSMLVMNGEKAKITYRYDGGQEYRPEIARSLLADLLLSAVPQENIRWGHKLESARRTATGRIALDFGDRGTFQHDFVVGADGAWSRVRPLVTDVKPQYGGVSLSTLRVLEASTRHPELSSLVGKGSCAILANHNGLFTHRSLRDSIWLYAIVSGGDEHAIQDRTTGLSPKEFEDMMMSDDKLFGTWSERTKALLEAACREEDALEGKVPPLKPLYMLPLDHKWEAQPGVSIIGDAAHLMMPWAGEGVNLALWDSLDIAAAIGKAWEQCNGGSGGDDSTGKLQEALLPLVAEFDGKMFARSSVAAHETWDNSRVFFFTDDGAQAMADMMPPGPPPE</sequence>
<keyword evidence="3" id="KW-0560">Oxidoreductase</keyword>
<dbReference type="PANTHER" id="PTHR46972">
    <property type="entry name" value="MONOOXYGENASE ASQM-RELATED"/>
    <property type="match status" value="1"/>
</dbReference>
<evidence type="ECO:0000256" key="3">
    <source>
        <dbReference type="ARBA" id="ARBA00023002"/>
    </source>
</evidence>
<feature type="domain" description="FAD-binding" evidence="5">
    <location>
        <begin position="305"/>
        <end position="339"/>
    </location>
</feature>
<dbReference type="RefSeq" id="XP_047840075.1">
    <property type="nucleotide sequence ID" value="XM_047984103.1"/>
</dbReference>
<evidence type="ECO:0000256" key="4">
    <source>
        <dbReference type="ARBA" id="ARBA00023033"/>
    </source>
</evidence>
<dbReference type="InterPro" id="IPR036188">
    <property type="entry name" value="FAD/NAD-bd_sf"/>
</dbReference>
<keyword evidence="7" id="KW-1185">Reference proteome</keyword>
<dbReference type="OrthoDB" id="655030at2759"/>
<dbReference type="Proteomes" id="UP000829364">
    <property type="component" value="Chromosome 2"/>
</dbReference>
<gene>
    <name evidence="6" type="ORF">JDV02_003020</name>
</gene>
<evidence type="ECO:0000256" key="2">
    <source>
        <dbReference type="ARBA" id="ARBA00022827"/>
    </source>
</evidence>
<keyword evidence="2" id="KW-0274">FAD</keyword>
<proteinExistence type="predicted"/>
<reference evidence="6" key="1">
    <citation type="submission" date="2021-11" db="EMBL/GenBank/DDBJ databases">
        <title>Purpureocillium_takamizusanense_genome.</title>
        <authorList>
            <person name="Nguyen N.-H."/>
        </authorList>
    </citation>
    <scope>NUCLEOTIDE SEQUENCE</scope>
    <source>
        <strain evidence="6">PT3</strain>
    </source>
</reference>
<evidence type="ECO:0000256" key="1">
    <source>
        <dbReference type="ARBA" id="ARBA00022630"/>
    </source>
</evidence>
<accession>A0A9Q8V978</accession>
<dbReference type="KEGG" id="ptkz:JDV02_003020"/>
<dbReference type="PRINTS" id="PR00420">
    <property type="entry name" value="RNGMNOXGNASE"/>
</dbReference>
<evidence type="ECO:0000313" key="6">
    <source>
        <dbReference type="EMBL" id="UNI16594.1"/>
    </source>
</evidence>
<dbReference type="GO" id="GO:0071949">
    <property type="term" value="F:FAD binding"/>
    <property type="evidence" value="ECO:0007669"/>
    <property type="project" value="InterPro"/>
</dbReference>
<dbReference type="GeneID" id="72064980"/>
<dbReference type="GO" id="GO:0004497">
    <property type="term" value="F:monooxygenase activity"/>
    <property type="evidence" value="ECO:0007669"/>
    <property type="project" value="UniProtKB-KW"/>
</dbReference>
<evidence type="ECO:0000313" key="7">
    <source>
        <dbReference type="Proteomes" id="UP000829364"/>
    </source>
</evidence>
<dbReference type="AlphaFoldDB" id="A0A9Q8V978"/>
<feature type="domain" description="FAD-binding" evidence="5">
    <location>
        <begin position="3"/>
        <end position="221"/>
    </location>
</feature>